<evidence type="ECO:0000256" key="1">
    <source>
        <dbReference type="SAM" id="MobiDB-lite"/>
    </source>
</evidence>
<keyword evidence="3" id="KW-1185">Reference proteome</keyword>
<feature type="compositionally biased region" description="Low complexity" evidence="1">
    <location>
        <begin position="267"/>
        <end position="284"/>
    </location>
</feature>
<reference evidence="2" key="1">
    <citation type="submission" date="2013-10" db="EMBL/GenBank/DDBJ databases">
        <title>Genomic analysis of the causative agents of coccidiosis in chickens.</title>
        <authorList>
            <person name="Reid A.J."/>
            <person name="Blake D."/>
            <person name="Billington K."/>
            <person name="Browne H."/>
            <person name="Dunn M."/>
            <person name="Hung S."/>
            <person name="Kawahara F."/>
            <person name="Miranda-Saavedra D."/>
            <person name="Mourier T."/>
            <person name="Nagra H."/>
            <person name="Otto T.D."/>
            <person name="Rawlings N."/>
            <person name="Sanchez A."/>
            <person name="Sanders M."/>
            <person name="Subramaniam C."/>
            <person name="Tay Y."/>
            <person name="Dear P."/>
            <person name="Doerig C."/>
            <person name="Gruber A."/>
            <person name="Parkinson J."/>
            <person name="Shirley M."/>
            <person name="Wan K.L."/>
            <person name="Berriman M."/>
            <person name="Tomley F."/>
            <person name="Pain A."/>
        </authorList>
    </citation>
    <scope>NUCLEOTIDE SEQUENCE [LARGE SCALE GENOMIC DNA]</scope>
    <source>
        <strain evidence="2">Houghton</strain>
    </source>
</reference>
<dbReference type="OrthoDB" id="331139at2759"/>
<protein>
    <submittedName>
        <fullName evidence="2">Uncharacterized protein</fullName>
    </submittedName>
</protein>
<feature type="compositionally biased region" description="Low complexity" evidence="1">
    <location>
        <begin position="435"/>
        <end position="453"/>
    </location>
</feature>
<accession>U6L9H1</accession>
<dbReference type="EMBL" id="HG710591">
    <property type="protein sequence ID" value="CDJ47057.1"/>
    <property type="molecule type" value="Genomic_DNA"/>
</dbReference>
<name>U6L9H1_9EIME</name>
<feature type="region of interest" description="Disordered" evidence="1">
    <location>
        <begin position="266"/>
        <end position="304"/>
    </location>
</feature>
<dbReference type="VEuPathDB" id="ToxoDB:EBH_0014480"/>
<organism evidence="2 3">
    <name type="scientific">Eimeria brunetti</name>
    <dbReference type="NCBI Taxonomy" id="51314"/>
    <lineage>
        <taxon>Eukaryota</taxon>
        <taxon>Sar</taxon>
        <taxon>Alveolata</taxon>
        <taxon>Apicomplexa</taxon>
        <taxon>Conoidasida</taxon>
        <taxon>Coccidia</taxon>
        <taxon>Eucoccidiorida</taxon>
        <taxon>Eimeriorina</taxon>
        <taxon>Eimeriidae</taxon>
        <taxon>Eimeria</taxon>
    </lineage>
</organism>
<feature type="region of interest" description="Disordered" evidence="1">
    <location>
        <begin position="227"/>
        <end position="247"/>
    </location>
</feature>
<dbReference type="Proteomes" id="UP000030750">
    <property type="component" value="Unassembled WGS sequence"/>
</dbReference>
<feature type="region of interest" description="Disordered" evidence="1">
    <location>
        <begin position="417"/>
        <end position="453"/>
    </location>
</feature>
<feature type="compositionally biased region" description="Low complexity" evidence="1">
    <location>
        <begin position="227"/>
        <end position="244"/>
    </location>
</feature>
<evidence type="ECO:0000313" key="2">
    <source>
        <dbReference type="EMBL" id="CDJ47057.1"/>
    </source>
</evidence>
<reference evidence="2" key="2">
    <citation type="submission" date="2013-10" db="EMBL/GenBank/DDBJ databases">
        <authorList>
            <person name="Aslett M."/>
        </authorList>
    </citation>
    <scope>NUCLEOTIDE SEQUENCE [LARGE SCALE GENOMIC DNA]</scope>
    <source>
        <strain evidence="2">Houghton</strain>
    </source>
</reference>
<gene>
    <name evidence="2" type="ORF">EBH_0014480</name>
</gene>
<dbReference type="AlphaFoldDB" id="U6L9H1"/>
<proteinExistence type="predicted"/>
<sequence>MLKASNAEARVEFGRIGQLNLLYTPLPGIVTLQLKDVDIRIRPNFAGFALRKLTETLQELGEIGAFEERPGLCVVSPPDGEACMLSNACIPPKYVGPSSVSSYQQPVQGEWLAQGPAAAAAAAASAAAAAAAAAREAADDCWARVWGEDSLLSPCLSLLSPTQQQEEQICGVGDGTTRLCCSTRHPAAAAAAAEEAFTFDRLKKIQLPSLSLDAAAAAQRLLSPRRPCPTSLASASSSQQEASATQRLLHAPVSVQRETNRFLSVPLQQQHQRQQQLQQQQQQLFPPHRLSHPVGPSKASCGVYTQRSPHTQTHLLPASPIIPASSTSNSLLQQQQKLQQPDQQHRYWLSMGPSERSTGVFTPQQSLTPAPLIIPYTPAAPRQFTAPTAGAAAASCSSGSSTRAAAAARFNTALLHPARVSGEPQPGSIYALPSQQLQHPLQHPQLQQRQQQQ</sequence>
<evidence type="ECO:0000313" key="3">
    <source>
        <dbReference type="Proteomes" id="UP000030750"/>
    </source>
</evidence>